<evidence type="ECO:0000313" key="3">
    <source>
        <dbReference type="Proteomes" id="UP000053342"/>
    </source>
</evidence>
<dbReference type="SUPFAM" id="SSF56112">
    <property type="entry name" value="Protein kinase-like (PK-like)"/>
    <property type="match status" value="1"/>
</dbReference>
<dbReference type="EMBL" id="KN847350">
    <property type="protein sequence ID" value="KIW36667.1"/>
    <property type="molecule type" value="Genomic_DNA"/>
</dbReference>
<dbReference type="VEuPathDB" id="FungiDB:PV06_11085"/>
<keyword evidence="3" id="KW-1185">Reference proteome</keyword>
<gene>
    <name evidence="2" type="ORF">PV06_11085</name>
</gene>
<organism evidence="2 3">
    <name type="scientific">Exophiala oligosperma</name>
    <dbReference type="NCBI Taxonomy" id="215243"/>
    <lineage>
        <taxon>Eukaryota</taxon>
        <taxon>Fungi</taxon>
        <taxon>Dikarya</taxon>
        <taxon>Ascomycota</taxon>
        <taxon>Pezizomycotina</taxon>
        <taxon>Eurotiomycetes</taxon>
        <taxon>Chaetothyriomycetidae</taxon>
        <taxon>Chaetothyriales</taxon>
        <taxon>Herpotrichiellaceae</taxon>
        <taxon>Exophiala</taxon>
    </lineage>
</organism>
<reference evidence="2 3" key="1">
    <citation type="submission" date="2015-01" db="EMBL/GenBank/DDBJ databases">
        <title>The Genome Sequence of Exophiala oligosperma CBS72588.</title>
        <authorList>
            <consortium name="The Broad Institute Genomics Platform"/>
            <person name="Cuomo C."/>
            <person name="de Hoog S."/>
            <person name="Gorbushina A."/>
            <person name="Stielow B."/>
            <person name="Teixiera M."/>
            <person name="Abouelleil A."/>
            <person name="Chapman S.B."/>
            <person name="Priest M."/>
            <person name="Young S.K."/>
            <person name="Wortman J."/>
            <person name="Nusbaum C."/>
            <person name="Birren B."/>
        </authorList>
    </citation>
    <scope>NUCLEOTIDE SEQUENCE [LARGE SCALE GENOMIC DNA]</scope>
    <source>
        <strain evidence="2 3">CBS 72588</strain>
    </source>
</reference>
<dbReference type="Proteomes" id="UP000053342">
    <property type="component" value="Unassembled WGS sequence"/>
</dbReference>
<dbReference type="HOGENOM" id="CLU_048008_2_0_1"/>
<dbReference type="InterPro" id="IPR011009">
    <property type="entry name" value="Kinase-like_dom_sf"/>
</dbReference>
<accession>A0A0D2BGQ5</accession>
<dbReference type="AlphaFoldDB" id="A0A0D2BGQ5"/>
<dbReference type="Gene3D" id="1.10.510.10">
    <property type="entry name" value="Transferase(Phosphotransferase) domain 1"/>
    <property type="match status" value="1"/>
</dbReference>
<dbReference type="InterPro" id="IPR000719">
    <property type="entry name" value="Prot_kinase_dom"/>
</dbReference>
<sequence length="348" mass="38831">MPIPMQPGSHRHLARSAQNRESRIDLGAIGNEPGSKSSTAPNHLEQIARTAERISTSWKKLSPATDTGRDTKKGIGKQIEKATEPGMLKPSASAHRQTPPGVRAILLTVRHESPWKMYKQGYELKFEDFVTVAVGSSPNSGKVAIKNYKRREGEGILDMLNKVRHEKFIRVMEVFEWEQTYFAVFEHVFVSLEQVVACPAYPTERQLVAILAQILEGLCYLSSIGLQHGSLACSNVLLKPSGDIVLANQEYCCVAEEPNAADVRAVGFIAMELMQKYVKDDGAIGIENPNRWRGNSPSVGFLSMTTSAGSVTELQQHNLLQRSWRKEDLVLLEELASFSVRRAYRYFD</sequence>
<feature type="domain" description="Protein kinase" evidence="1">
    <location>
        <begin position="157"/>
        <end position="258"/>
    </location>
</feature>
<dbReference type="GO" id="GO:0004672">
    <property type="term" value="F:protein kinase activity"/>
    <property type="evidence" value="ECO:0007669"/>
    <property type="project" value="InterPro"/>
</dbReference>
<proteinExistence type="predicted"/>
<dbReference type="RefSeq" id="XP_016256883.1">
    <property type="nucleotide sequence ID" value="XM_016412702.1"/>
</dbReference>
<evidence type="ECO:0000313" key="2">
    <source>
        <dbReference type="EMBL" id="KIW36667.1"/>
    </source>
</evidence>
<protein>
    <recommendedName>
        <fullName evidence="1">Protein kinase domain-containing protein</fullName>
    </recommendedName>
</protein>
<dbReference type="GO" id="GO:0005524">
    <property type="term" value="F:ATP binding"/>
    <property type="evidence" value="ECO:0007669"/>
    <property type="project" value="InterPro"/>
</dbReference>
<dbReference type="Pfam" id="PF00069">
    <property type="entry name" value="Pkinase"/>
    <property type="match status" value="1"/>
</dbReference>
<name>A0A0D2BGQ5_9EURO</name>
<dbReference type="STRING" id="215243.A0A0D2BGQ5"/>
<dbReference type="OrthoDB" id="4062651at2759"/>
<evidence type="ECO:0000259" key="1">
    <source>
        <dbReference type="Pfam" id="PF00069"/>
    </source>
</evidence>
<dbReference type="GeneID" id="27363159"/>